<dbReference type="EMBL" id="KN831779">
    <property type="protein sequence ID" value="KIM41851.1"/>
    <property type="molecule type" value="Genomic_DNA"/>
</dbReference>
<dbReference type="AlphaFoldDB" id="A0A0C3CE11"/>
<reference evidence="2 3" key="1">
    <citation type="submission" date="2014-04" db="EMBL/GenBank/DDBJ databases">
        <authorList>
            <consortium name="DOE Joint Genome Institute"/>
            <person name="Kuo A."/>
            <person name="Gay G."/>
            <person name="Dore J."/>
            <person name="Kohler A."/>
            <person name="Nagy L.G."/>
            <person name="Floudas D."/>
            <person name="Copeland A."/>
            <person name="Barry K.W."/>
            <person name="Cichocki N."/>
            <person name="Veneault-Fourrey C."/>
            <person name="LaButti K."/>
            <person name="Lindquist E.A."/>
            <person name="Lipzen A."/>
            <person name="Lundell T."/>
            <person name="Morin E."/>
            <person name="Murat C."/>
            <person name="Sun H."/>
            <person name="Tunlid A."/>
            <person name="Henrissat B."/>
            <person name="Grigoriev I.V."/>
            <person name="Hibbett D.S."/>
            <person name="Martin F."/>
            <person name="Nordberg H.P."/>
            <person name="Cantor M.N."/>
            <person name="Hua S.X."/>
        </authorList>
    </citation>
    <scope>NUCLEOTIDE SEQUENCE [LARGE SCALE GENOMIC DNA]</scope>
    <source>
        <strain evidence="3">h7</strain>
    </source>
</reference>
<evidence type="ECO:0000313" key="2">
    <source>
        <dbReference type="EMBL" id="KIM41851.1"/>
    </source>
</evidence>
<evidence type="ECO:0000256" key="1">
    <source>
        <dbReference type="SAM" id="MobiDB-lite"/>
    </source>
</evidence>
<sequence length="134" mass="14927">MTQQEYDAKYPGQISGLPPSPTIENPGRVFPPSDPKRGPFVSPRRTATPEQFVGNPFLMSSALDKLDHAFGEVMLILEQEATTQGRAIAGNPLYDKMMSWRDELEKMRLGEEELPDTLDRTPPTEGQEGGMFTD</sequence>
<gene>
    <name evidence="2" type="ORF">M413DRAFT_27415</name>
</gene>
<feature type="region of interest" description="Disordered" evidence="1">
    <location>
        <begin position="110"/>
        <end position="134"/>
    </location>
</feature>
<dbReference type="Proteomes" id="UP000053424">
    <property type="component" value="Unassembled WGS sequence"/>
</dbReference>
<proteinExistence type="predicted"/>
<protein>
    <submittedName>
        <fullName evidence="2">Uncharacterized protein</fullName>
    </submittedName>
</protein>
<dbReference type="HOGENOM" id="CLU_127772_0_0_1"/>
<name>A0A0C3CE11_HEBCY</name>
<feature type="region of interest" description="Disordered" evidence="1">
    <location>
        <begin position="1"/>
        <end position="48"/>
    </location>
</feature>
<dbReference type="OrthoDB" id="2560792at2759"/>
<accession>A0A0C3CE11</accession>
<keyword evidence="3" id="KW-1185">Reference proteome</keyword>
<reference evidence="3" key="2">
    <citation type="submission" date="2015-01" db="EMBL/GenBank/DDBJ databases">
        <title>Evolutionary Origins and Diversification of the Mycorrhizal Mutualists.</title>
        <authorList>
            <consortium name="DOE Joint Genome Institute"/>
            <consortium name="Mycorrhizal Genomics Consortium"/>
            <person name="Kohler A."/>
            <person name="Kuo A."/>
            <person name="Nagy L.G."/>
            <person name="Floudas D."/>
            <person name="Copeland A."/>
            <person name="Barry K.W."/>
            <person name="Cichocki N."/>
            <person name="Veneault-Fourrey C."/>
            <person name="LaButti K."/>
            <person name="Lindquist E.A."/>
            <person name="Lipzen A."/>
            <person name="Lundell T."/>
            <person name="Morin E."/>
            <person name="Murat C."/>
            <person name="Riley R."/>
            <person name="Ohm R."/>
            <person name="Sun H."/>
            <person name="Tunlid A."/>
            <person name="Henrissat B."/>
            <person name="Grigoriev I.V."/>
            <person name="Hibbett D.S."/>
            <person name="Martin F."/>
        </authorList>
    </citation>
    <scope>NUCLEOTIDE SEQUENCE [LARGE SCALE GENOMIC DNA]</scope>
    <source>
        <strain evidence="3">h7</strain>
    </source>
</reference>
<organism evidence="2 3">
    <name type="scientific">Hebeloma cylindrosporum</name>
    <dbReference type="NCBI Taxonomy" id="76867"/>
    <lineage>
        <taxon>Eukaryota</taxon>
        <taxon>Fungi</taxon>
        <taxon>Dikarya</taxon>
        <taxon>Basidiomycota</taxon>
        <taxon>Agaricomycotina</taxon>
        <taxon>Agaricomycetes</taxon>
        <taxon>Agaricomycetidae</taxon>
        <taxon>Agaricales</taxon>
        <taxon>Agaricineae</taxon>
        <taxon>Hymenogastraceae</taxon>
        <taxon>Hebeloma</taxon>
    </lineage>
</organism>
<evidence type="ECO:0000313" key="3">
    <source>
        <dbReference type="Proteomes" id="UP000053424"/>
    </source>
</evidence>